<dbReference type="AlphaFoldDB" id="A0A6A1QJ18"/>
<protein>
    <submittedName>
        <fullName evidence="2">Uncharacterized protein</fullName>
    </submittedName>
</protein>
<evidence type="ECO:0000313" key="2">
    <source>
        <dbReference type="EMBL" id="KAB0407500.1"/>
    </source>
</evidence>
<dbReference type="EMBL" id="SGJD01000036">
    <property type="protein sequence ID" value="KAB0407500.1"/>
    <property type="molecule type" value="Genomic_DNA"/>
</dbReference>
<keyword evidence="3" id="KW-1185">Reference proteome</keyword>
<feature type="compositionally biased region" description="Polar residues" evidence="1">
    <location>
        <begin position="7"/>
        <end position="21"/>
    </location>
</feature>
<sequence>MTHTRRATSAPSGWTSRSEPSSWMAKPSNFRSGTQLVRNGSGPSLPATTGGLTASSWCTTSPTRNPMPM</sequence>
<dbReference type="OrthoDB" id="10421170at2759"/>
<feature type="compositionally biased region" description="Polar residues" evidence="1">
    <location>
        <begin position="29"/>
        <end position="69"/>
    </location>
</feature>
<proteinExistence type="predicted"/>
<reference evidence="2 3" key="1">
    <citation type="journal article" date="2019" name="PLoS ONE">
        <title>Genomic analyses reveal an absence of contemporary introgressive admixture between fin whales and blue whales, despite known hybrids.</title>
        <authorList>
            <person name="Westbury M.V."/>
            <person name="Petersen B."/>
            <person name="Lorenzen E.D."/>
        </authorList>
    </citation>
    <scope>NUCLEOTIDE SEQUENCE [LARGE SCALE GENOMIC DNA]</scope>
    <source>
        <strain evidence="2">FinWhale-01</strain>
    </source>
</reference>
<organism evidence="2 3">
    <name type="scientific">Balaenoptera physalus</name>
    <name type="common">Fin whale</name>
    <name type="synonym">Balaena physalus</name>
    <dbReference type="NCBI Taxonomy" id="9770"/>
    <lineage>
        <taxon>Eukaryota</taxon>
        <taxon>Metazoa</taxon>
        <taxon>Chordata</taxon>
        <taxon>Craniata</taxon>
        <taxon>Vertebrata</taxon>
        <taxon>Euteleostomi</taxon>
        <taxon>Mammalia</taxon>
        <taxon>Eutheria</taxon>
        <taxon>Laurasiatheria</taxon>
        <taxon>Artiodactyla</taxon>
        <taxon>Whippomorpha</taxon>
        <taxon>Cetacea</taxon>
        <taxon>Mysticeti</taxon>
        <taxon>Balaenopteridae</taxon>
        <taxon>Balaenoptera</taxon>
    </lineage>
</organism>
<accession>A0A6A1QJ18</accession>
<name>A0A6A1QJ18_BALPH</name>
<feature type="region of interest" description="Disordered" evidence="1">
    <location>
        <begin position="1"/>
        <end position="69"/>
    </location>
</feature>
<evidence type="ECO:0000313" key="3">
    <source>
        <dbReference type="Proteomes" id="UP000437017"/>
    </source>
</evidence>
<gene>
    <name evidence="2" type="ORF">E2I00_007674</name>
</gene>
<comment type="caution">
    <text evidence="2">The sequence shown here is derived from an EMBL/GenBank/DDBJ whole genome shotgun (WGS) entry which is preliminary data.</text>
</comment>
<dbReference type="Proteomes" id="UP000437017">
    <property type="component" value="Unassembled WGS sequence"/>
</dbReference>
<evidence type="ECO:0000256" key="1">
    <source>
        <dbReference type="SAM" id="MobiDB-lite"/>
    </source>
</evidence>